<dbReference type="OMA" id="SRMCDSI"/>
<dbReference type="PROSITE" id="PS00097">
    <property type="entry name" value="CARBAMOYLTRANSFERASE"/>
    <property type="match status" value="1"/>
</dbReference>
<evidence type="ECO:0000256" key="19">
    <source>
        <dbReference type="ARBA" id="ARBA00022840"/>
    </source>
</evidence>
<evidence type="ECO:0000256" key="33">
    <source>
        <dbReference type="ARBA" id="ARBA00059164"/>
    </source>
</evidence>
<dbReference type="Gene3D" id="3.40.50.1370">
    <property type="entry name" value="Aspartate/ornithine carbamoyltransferase"/>
    <property type="match status" value="2"/>
</dbReference>
<dbReference type="NCBIfam" id="TIGR01369">
    <property type="entry name" value="CPSaseII_lrg"/>
    <property type="match status" value="1"/>
</dbReference>
<dbReference type="NCBIfam" id="NF009475">
    <property type="entry name" value="PRK12838.1"/>
    <property type="match status" value="1"/>
</dbReference>
<dbReference type="InterPro" id="IPR032466">
    <property type="entry name" value="Metal_Hydrolase"/>
</dbReference>
<evidence type="ECO:0000256" key="15">
    <source>
        <dbReference type="ARBA" id="ARBA00022723"/>
    </source>
</evidence>
<dbReference type="PANTHER" id="PTHR11405:SF5">
    <property type="entry name" value="CAD PROTEIN"/>
    <property type="match status" value="1"/>
</dbReference>
<evidence type="ECO:0000256" key="21">
    <source>
        <dbReference type="ARBA" id="ARBA00022975"/>
    </source>
</evidence>
<dbReference type="NCBIfam" id="NF009455">
    <property type="entry name" value="PRK12815.1"/>
    <property type="match status" value="1"/>
</dbReference>
<dbReference type="Pfam" id="PF02786">
    <property type="entry name" value="CPSase_L_D2"/>
    <property type="match status" value="2"/>
</dbReference>
<comment type="similarity">
    <text evidence="5">Belongs to the CarB family.</text>
</comment>
<keyword evidence="15" id="KW-0479">Metal-binding</keyword>
<evidence type="ECO:0000256" key="31">
    <source>
        <dbReference type="ARBA" id="ARBA00048859"/>
    </source>
</evidence>
<dbReference type="GO" id="GO:0004359">
    <property type="term" value="F:glutaminase activity"/>
    <property type="evidence" value="ECO:0007669"/>
    <property type="project" value="UniProtKB-EC"/>
</dbReference>
<dbReference type="EC" id="6.3.5.5" evidence="6"/>
<dbReference type="PRINTS" id="PR00098">
    <property type="entry name" value="CPSASE"/>
</dbReference>
<dbReference type="InterPro" id="IPR036901">
    <property type="entry name" value="Asp/Orn_carbamoylTrfase_sf"/>
</dbReference>
<protein>
    <recommendedName>
        <fullName evidence="36">Carbamoyl phosphate synthase arginine-specific large chain</fullName>
        <ecNumber evidence="8">2.1.3.2</ecNumber>
        <ecNumber evidence="7">3.5.1.2</ecNumber>
        <ecNumber evidence="28">6.3.4.16</ecNumber>
        <ecNumber evidence="6">6.3.5.5</ecNumber>
    </recommendedName>
    <alternativeName>
        <fullName evidence="35">Carbamoyl phosphate synthase pyrimidine-specific large chain</fullName>
    </alternativeName>
</protein>
<dbReference type="SMART" id="SM01096">
    <property type="entry name" value="CPSase_L_D3"/>
    <property type="match status" value="1"/>
</dbReference>
<dbReference type="SUPFAM" id="SSF56059">
    <property type="entry name" value="Glutathione synthetase ATP-binding domain-like"/>
    <property type="match status" value="2"/>
</dbReference>
<dbReference type="InterPro" id="IPR011761">
    <property type="entry name" value="ATP-grasp"/>
</dbReference>
<dbReference type="OrthoDB" id="434at2759"/>
<dbReference type="Pfam" id="PF25596">
    <property type="entry name" value="CPSase_L_D1"/>
    <property type="match status" value="2"/>
</dbReference>
<dbReference type="SMART" id="SM01097">
    <property type="entry name" value="CPSase_sm_chain"/>
    <property type="match status" value="1"/>
</dbReference>
<keyword evidence="17 37" id="KW-0547">Nucleotide-binding</keyword>
<evidence type="ECO:0000256" key="17">
    <source>
        <dbReference type="ARBA" id="ARBA00022741"/>
    </source>
</evidence>
<dbReference type="Gene3D" id="3.30.470.20">
    <property type="entry name" value="ATP-grasp fold, B domain"/>
    <property type="match status" value="2"/>
</dbReference>
<dbReference type="InterPro" id="IPR011607">
    <property type="entry name" value="MGS-like_dom"/>
</dbReference>
<dbReference type="GO" id="GO:0005951">
    <property type="term" value="C:carbamoyl-phosphate synthase complex"/>
    <property type="evidence" value="ECO:0007669"/>
    <property type="project" value="TreeGrafter"/>
</dbReference>
<dbReference type="InterPro" id="IPR002474">
    <property type="entry name" value="CarbamoylP_synth_ssu_N"/>
</dbReference>
<feature type="domain" description="ATP-grasp" evidence="38">
    <location>
        <begin position="1057"/>
        <end position="1248"/>
    </location>
</feature>
<dbReference type="RefSeq" id="XP_004995659.1">
    <property type="nucleotide sequence ID" value="XM_004995602.1"/>
</dbReference>
<dbReference type="InterPro" id="IPR006130">
    <property type="entry name" value="Asp/Orn_carbamoylTrfase"/>
</dbReference>
<keyword evidence="10" id="KW-0597">Phosphoprotein</keyword>
<reference evidence="40" key="1">
    <citation type="submission" date="2009-08" db="EMBL/GenBank/DDBJ databases">
        <title>Annotation of Salpingoeca rosetta.</title>
        <authorList>
            <consortium name="The Broad Institute Genome Sequencing Platform"/>
            <person name="Russ C."/>
            <person name="Cuomo C."/>
            <person name="Burger G."/>
            <person name="Gray M.W."/>
            <person name="Holland P.W.H."/>
            <person name="King N."/>
            <person name="Lang F.B.F."/>
            <person name="Roger A.J."/>
            <person name="Ruiz-Trillo I."/>
            <person name="Young S.K."/>
            <person name="Zeng Q."/>
            <person name="Gargeya S."/>
            <person name="Alvarado L."/>
            <person name="Berlin A."/>
            <person name="Chapman S.B."/>
            <person name="Chen Z."/>
            <person name="Freedman E."/>
            <person name="Gellesch M."/>
            <person name="Goldberg J."/>
            <person name="Griggs A."/>
            <person name="Gujja S."/>
            <person name="Heilman E."/>
            <person name="Heiman D."/>
            <person name="Howarth C."/>
            <person name="Mehta T."/>
            <person name="Neiman D."/>
            <person name="Pearson M."/>
            <person name="Roberts A."/>
            <person name="Saif S."/>
            <person name="Shea T."/>
            <person name="Shenoy N."/>
            <person name="Sisk P."/>
            <person name="Stolte C."/>
            <person name="Sykes S."/>
            <person name="White J."/>
            <person name="Yandava C."/>
            <person name="Haas B."/>
            <person name="Nusbaum C."/>
            <person name="Birren B."/>
        </authorList>
    </citation>
    <scope>NUCLEOTIDE SEQUENCE [LARGE SCALE GENOMIC DNA]</scope>
    <source>
        <strain evidence="40">ATCC 50818</strain>
    </source>
</reference>
<evidence type="ECO:0000256" key="16">
    <source>
        <dbReference type="ARBA" id="ARBA00022737"/>
    </source>
</evidence>
<comment type="catalytic activity">
    <reaction evidence="32">
        <text>L-glutamine + H2O = L-glutamate + NH4(+)</text>
        <dbReference type="Rhea" id="RHEA:15889"/>
        <dbReference type="ChEBI" id="CHEBI:15377"/>
        <dbReference type="ChEBI" id="CHEBI:28938"/>
        <dbReference type="ChEBI" id="CHEBI:29985"/>
        <dbReference type="ChEBI" id="CHEBI:58359"/>
        <dbReference type="EC" id="3.5.1.2"/>
    </reaction>
</comment>
<dbReference type="GO" id="GO:0006207">
    <property type="term" value="P:'de novo' pyrimidine nucleobase biosynthetic process"/>
    <property type="evidence" value="ECO:0007669"/>
    <property type="project" value="InterPro"/>
</dbReference>
<dbReference type="Gene3D" id="3.40.50.1380">
    <property type="entry name" value="Methylglyoxal synthase-like domain"/>
    <property type="match status" value="1"/>
</dbReference>
<keyword evidence="41" id="KW-1185">Reference proteome</keyword>
<dbReference type="Pfam" id="PF00117">
    <property type="entry name" value="GATase"/>
    <property type="match status" value="1"/>
</dbReference>
<keyword evidence="14" id="KW-0808">Transferase</keyword>
<dbReference type="PANTHER" id="PTHR11405">
    <property type="entry name" value="CARBAMOYLTRANSFERASE FAMILY MEMBER"/>
    <property type="match status" value="1"/>
</dbReference>
<dbReference type="SUPFAM" id="SSF52335">
    <property type="entry name" value="Methylglyoxal synthase-like"/>
    <property type="match status" value="1"/>
</dbReference>
<comment type="catalytic activity">
    <reaction evidence="29">
        <text>hydrogencarbonate + NH4(+) + 2 ATP = carbamoyl phosphate + 2 ADP + phosphate + 2 H(+)</text>
        <dbReference type="Rhea" id="RHEA:18029"/>
        <dbReference type="ChEBI" id="CHEBI:15378"/>
        <dbReference type="ChEBI" id="CHEBI:17544"/>
        <dbReference type="ChEBI" id="CHEBI:28938"/>
        <dbReference type="ChEBI" id="CHEBI:30616"/>
        <dbReference type="ChEBI" id="CHEBI:43474"/>
        <dbReference type="ChEBI" id="CHEBI:58228"/>
        <dbReference type="ChEBI" id="CHEBI:456216"/>
        <dbReference type="EC" id="6.3.4.16"/>
    </reaction>
</comment>
<dbReference type="FunFam" id="3.40.50.1370:FF:000002">
    <property type="entry name" value="Aspartate carbamoyltransferase 2"/>
    <property type="match status" value="1"/>
</dbReference>
<name>F2U457_SALR5</name>
<comment type="function">
    <text evidence="34">Small subunit of the glutamine-dependent carbamoyl phosphate synthetase (CPSase). CPSase catalyzes the formation of carbamoyl phosphate from the ammonia moiety of glutamine, carbonate, and phosphate donated by ATP, constituting the first step of the biosynthetic pathway leading to pyrimidine nucleotides. The large subunit (synthetase) binds the substrates ammonia (free or transferred from glutamine from the small subunit), hydrogencarbonate and ATP and carries out an ATP-coupled ligase reaction, activating hydrogencarbonate by forming carboxy phosphate which reacts with ammonia to form carbamoyl phosphate.</text>
</comment>
<dbReference type="SUPFAM" id="SSF52317">
    <property type="entry name" value="Class I glutamine amidotransferase-like"/>
    <property type="match status" value="1"/>
</dbReference>
<proteinExistence type="inferred from homology"/>
<keyword evidence="11" id="KW-0055">Arginine biosynthesis</keyword>
<dbReference type="EC" id="2.1.3.2" evidence="8"/>
<evidence type="ECO:0000256" key="18">
    <source>
        <dbReference type="ARBA" id="ARBA00022801"/>
    </source>
</evidence>
<dbReference type="Pfam" id="PF00988">
    <property type="entry name" value="CPSase_sm_chain"/>
    <property type="match status" value="1"/>
</dbReference>
<dbReference type="SUPFAM" id="SSF52021">
    <property type="entry name" value="Carbamoyl phosphate synthetase, small subunit N-terminal domain"/>
    <property type="match status" value="1"/>
</dbReference>
<dbReference type="FunFam" id="3.40.50.880:FF:000006">
    <property type="entry name" value="Carbamoyl-phosphate synthase 1, mitochondrial"/>
    <property type="match status" value="1"/>
</dbReference>
<dbReference type="SUPFAM" id="SSF51556">
    <property type="entry name" value="Metallo-dependent hydrolases"/>
    <property type="match status" value="1"/>
</dbReference>
<dbReference type="InterPro" id="IPR017926">
    <property type="entry name" value="GATASE"/>
</dbReference>
<dbReference type="NCBIfam" id="NF002032">
    <property type="entry name" value="PRK00856.1"/>
    <property type="match status" value="1"/>
</dbReference>
<dbReference type="PROSITE" id="PS50975">
    <property type="entry name" value="ATP_GRASP"/>
    <property type="match status" value="2"/>
</dbReference>
<dbReference type="FunFam" id="3.30.1490.20:FF:000001">
    <property type="entry name" value="Carbamoyl-phosphate synthase large chain"/>
    <property type="match status" value="1"/>
</dbReference>
<dbReference type="InterPro" id="IPR036480">
    <property type="entry name" value="CarbP_synth_ssu_N_sf"/>
</dbReference>
<dbReference type="Gene3D" id="3.20.20.140">
    <property type="entry name" value="Metal-dependent hydrolases"/>
    <property type="match status" value="1"/>
</dbReference>
<evidence type="ECO:0000313" key="41">
    <source>
        <dbReference type="Proteomes" id="UP000007799"/>
    </source>
</evidence>
<dbReference type="GO" id="GO:0016597">
    <property type="term" value="F:amino acid binding"/>
    <property type="evidence" value="ECO:0007669"/>
    <property type="project" value="InterPro"/>
</dbReference>
<evidence type="ECO:0000256" key="9">
    <source>
        <dbReference type="ARBA" id="ARBA00022490"/>
    </source>
</evidence>
<dbReference type="InterPro" id="IPR006275">
    <property type="entry name" value="CPSase_lsu"/>
</dbReference>
<dbReference type="NCBIfam" id="TIGR00670">
    <property type="entry name" value="asp_carb_tr"/>
    <property type="match status" value="1"/>
</dbReference>
<dbReference type="Gene3D" id="3.50.30.20">
    <property type="entry name" value="Carbamoyl-phosphate synthase small subunit, N-terminal domain"/>
    <property type="match status" value="1"/>
</dbReference>
<dbReference type="InterPro" id="IPR016185">
    <property type="entry name" value="PreATP-grasp_dom_sf"/>
</dbReference>
<dbReference type="InterPro" id="IPR006132">
    <property type="entry name" value="Asp/Orn_carbamoyltranf_P-bd"/>
</dbReference>
<comment type="catalytic activity">
    <reaction evidence="30">
        <text>hydrogencarbonate + L-glutamine + 2 ATP + H2O = carbamoyl phosphate + L-glutamate + 2 ADP + phosphate + 2 H(+)</text>
        <dbReference type="Rhea" id="RHEA:18633"/>
        <dbReference type="ChEBI" id="CHEBI:15377"/>
        <dbReference type="ChEBI" id="CHEBI:15378"/>
        <dbReference type="ChEBI" id="CHEBI:17544"/>
        <dbReference type="ChEBI" id="CHEBI:29985"/>
        <dbReference type="ChEBI" id="CHEBI:30616"/>
        <dbReference type="ChEBI" id="CHEBI:43474"/>
        <dbReference type="ChEBI" id="CHEBI:58228"/>
        <dbReference type="ChEBI" id="CHEBI:58359"/>
        <dbReference type="ChEBI" id="CHEBI:456216"/>
        <dbReference type="EC" id="6.3.5.5"/>
    </reaction>
</comment>
<dbReference type="HAMAP" id="MF_01209">
    <property type="entry name" value="CPSase_S_chain"/>
    <property type="match status" value="1"/>
</dbReference>
<dbReference type="PROSITE" id="PS51855">
    <property type="entry name" value="MGS"/>
    <property type="match status" value="1"/>
</dbReference>
<keyword evidence="19 37" id="KW-0067">ATP-binding</keyword>
<evidence type="ECO:0000259" key="39">
    <source>
        <dbReference type="PROSITE" id="PS51855"/>
    </source>
</evidence>
<dbReference type="InterPro" id="IPR005483">
    <property type="entry name" value="CPSase_dom"/>
</dbReference>
<feature type="domain" description="MGS-like" evidence="39">
    <location>
        <begin position="1312"/>
        <end position="1460"/>
    </location>
</feature>
<dbReference type="EC" id="3.5.1.2" evidence="7"/>
<keyword evidence="13" id="KW-0028">Amino-acid biosynthesis</keyword>
<dbReference type="Gene3D" id="3.30.1490.20">
    <property type="entry name" value="ATP-grasp fold, A domain"/>
    <property type="match status" value="1"/>
</dbReference>
<keyword evidence="21" id="KW-0665">Pyrimidine biosynthesis</keyword>
<dbReference type="EMBL" id="GL832961">
    <property type="protein sequence ID" value="EGD82423.1"/>
    <property type="molecule type" value="Genomic_DNA"/>
</dbReference>
<evidence type="ECO:0000256" key="35">
    <source>
        <dbReference type="ARBA" id="ARBA00069524"/>
    </source>
</evidence>
<dbReference type="SUPFAM" id="SSF53671">
    <property type="entry name" value="Aspartate/ornithine carbamoyltransferase"/>
    <property type="match status" value="1"/>
</dbReference>
<evidence type="ECO:0000256" key="1">
    <source>
        <dbReference type="ARBA" id="ARBA00004496"/>
    </source>
</evidence>
<evidence type="ECO:0000256" key="20">
    <source>
        <dbReference type="ARBA" id="ARBA00022842"/>
    </source>
</evidence>
<evidence type="ECO:0000256" key="6">
    <source>
        <dbReference type="ARBA" id="ARBA00012738"/>
    </source>
</evidence>
<dbReference type="Pfam" id="PF02729">
    <property type="entry name" value="OTCace_N"/>
    <property type="match status" value="1"/>
</dbReference>
<keyword evidence="23" id="KW-0511">Multifunctional enzyme</keyword>
<dbReference type="CDD" id="cd01744">
    <property type="entry name" value="GATase1_CPSase"/>
    <property type="match status" value="1"/>
</dbReference>
<evidence type="ECO:0000256" key="22">
    <source>
        <dbReference type="ARBA" id="ARBA00023211"/>
    </source>
</evidence>
<evidence type="ECO:0000256" key="3">
    <source>
        <dbReference type="ARBA" id="ARBA00004852"/>
    </source>
</evidence>
<dbReference type="PROSITE" id="PS51273">
    <property type="entry name" value="GATASE_TYPE_1"/>
    <property type="match status" value="1"/>
</dbReference>
<dbReference type="KEGG" id="sre:PTSG_03067"/>
<comment type="similarity">
    <text evidence="24">In the 3rd section; belongs to the metallo-dependent hydrolases superfamily. DHOase family. CAD subfamily.</text>
</comment>
<dbReference type="InterPro" id="IPR006274">
    <property type="entry name" value="CarbamoylP_synth_ssu"/>
</dbReference>
<dbReference type="GO" id="GO:0005524">
    <property type="term" value="F:ATP binding"/>
    <property type="evidence" value="ECO:0007669"/>
    <property type="project" value="UniProtKB-UniRule"/>
</dbReference>
<evidence type="ECO:0000256" key="25">
    <source>
        <dbReference type="ARBA" id="ARBA00043979"/>
    </source>
</evidence>
<comment type="similarity">
    <text evidence="25">In the C-terminal section; belongs to the aspartate/ornithine carbamoyltransferase superfamily. ATCase family.</text>
</comment>
<dbReference type="GO" id="GO:0044205">
    <property type="term" value="P:'de novo' UMP biosynthetic process"/>
    <property type="evidence" value="ECO:0007669"/>
    <property type="project" value="UniProtKB-UniPathway"/>
</dbReference>
<dbReference type="Gene3D" id="3.40.50.20">
    <property type="match status" value="2"/>
</dbReference>
<evidence type="ECO:0000256" key="2">
    <source>
        <dbReference type="ARBA" id="ARBA00004812"/>
    </source>
</evidence>
<evidence type="ECO:0000256" key="28">
    <source>
        <dbReference type="ARBA" id="ARBA00044063"/>
    </source>
</evidence>
<dbReference type="InterPro" id="IPR002082">
    <property type="entry name" value="Asp_carbamoyltransf"/>
</dbReference>
<comment type="function">
    <text evidence="33">Multifunctional protein that encodes the first 3 enzymatic activities of the de novo pyrimidine pathway: carbamoylphosphate synthetase (CPSase; EC 6.3.5.5), aspartate transcarbamylase (ATCase; EC 2.1.3.2) and dihydroorotase (DHOase; EC 3.5.2.3). The CPSase-function is accomplished in 2 steps, by a glutamine-dependent amidotransferase activity (GATase) that binds and cleaves glutamine to produce ammonia, followed by an ammonium-dependent carbamoyl phosphate synthetase, which reacts with the ammonia, hydrogencarbonate and ATP to form carbamoyl phosphate. The endogenously produced carbamoyl phosphate is sequestered and channeled to the ATCase active site. ATCase then catalyzes the formation of carbamoyl-L-aspartate from L-aspartate and carbamoyl phosphate. In the last step, DHOase catalyzes the cyclization of carbamoyl aspartate to dihydroorotate.</text>
</comment>
<dbReference type="HAMAP" id="MF_00001">
    <property type="entry name" value="Asp_carb_tr"/>
    <property type="match status" value="1"/>
</dbReference>
<dbReference type="PRINTS" id="PR00100">
    <property type="entry name" value="AOTCASE"/>
</dbReference>
<dbReference type="GO" id="GO:0004087">
    <property type="term" value="F:carbamoyl-phosphate synthase (ammonia) activity"/>
    <property type="evidence" value="ECO:0007669"/>
    <property type="project" value="UniProtKB-EC"/>
</dbReference>
<evidence type="ECO:0000313" key="40">
    <source>
        <dbReference type="EMBL" id="EGD82423.1"/>
    </source>
</evidence>
<comment type="pathway">
    <text evidence="4">Amino-acid biosynthesis; L-arginine biosynthesis; carbamoyl phosphate from bicarbonate: step 1/1.</text>
</comment>
<evidence type="ECO:0000256" key="5">
    <source>
        <dbReference type="ARBA" id="ARBA00009799"/>
    </source>
</evidence>
<comment type="catalytic activity">
    <reaction evidence="31">
        <text>carbamoyl phosphate + L-aspartate = N-carbamoyl-L-aspartate + phosphate + H(+)</text>
        <dbReference type="Rhea" id="RHEA:20013"/>
        <dbReference type="ChEBI" id="CHEBI:15378"/>
        <dbReference type="ChEBI" id="CHEBI:29991"/>
        <dbReference type="ChEBI" id="CHEBI:32814"/>
        <dbReference type="ChEBI" id="CHEBI:43474"/>
        <dbReference type="ChEBI" id="CHEBI:58228"/>
        <dbReference type="EC" id="2.1.3.2"/>
    </reaction>
</comment>
<feature type="domain" description="ATP-grasp" evidence="38">
    <location>
        <begin position="522"/>
        <end position="714"/>
    </location>
</feature>
<dbReference type="Pfam" id="PF02787">
    <property type="entry name" value="CPSase_L_D3"/>
    <property type="match status" value="1"/>
</dbReference>
<evidence type="ECO:0000256" key="8">
    <source>
        <dbReference type="ARBA" id="ARBA00013008"/>
    </source>
</evidence>
<dbReference type="EC" id="6.3.4.16" evidence="28"/>
<evidence type="ECO:0000256" key="4">
    <source>
        <dbReference type="ARBA" id="ARBA00005077"/>
    </source>
</evidence>
<evidence type="ECO:0000256" key="11">
    <source>
        <dbReference type="ARBA" id="ARBA00022571"/>
    </source>
</evidence>
<evidence type="ECO:0000256" key="37">
    <source>
        <dbReference type="PROSITE-ProRule" id="PRU00409"/>
    </source>
</evidence>
<comment type="subcellular location">
    <subcellularLocation>
        <location evidence="1">Cytoplasm</location>
    </subcellularLocation>
</comment>
<dbReference type="InterPro" id="IPR006131">
    <property type="entry name" value="Asp_carbamoyltransf_Asp/Orn-bd"/>
</dbReference>
<accession>F2U457</accession>
<dbReference type="Pfam" id="PF00185">
    <property type="entry name" value="OTCace"/>
    <property type="match status" value="1"/>
</dbReference>
<dbReference type="GO" id="GO:0004070">
    <property type="term" value="F:aspartate carbamoyltransferase activity"/>
    <property type="evidence" value="ECO:0007669"/>
    <property type="project" value="UniProtKB-EC"/>
</dbReference>
<dbReference type="FunFam" id="3.40.50.1370:FF:000005">
    <property type="entry name" value="CAD protein-like isoform X1"/>
    <property type="match status" value="1"/>
</dbReference>
<sequence>MTMKPAKLVLQDGTSFDGFAFGADVSMAGEVVFQTGMVGYPESLTDPSYERQLLCLTYPMIGNYGVPPSDTTDTFGLPAFMESNKVHVAGLIVANLSENHSHWQAAQSLSDWLASQGVPGITGIDTRALTKKLRSAGSMLGKIVAGDTDPDSLAFVDPNKDNLVAAVSIKEPRVFNPDGDVTVVAVDVGLKNNQIRCLASRGARVKLVPYDYDFSQDDDCDGVFLSNGPGDPQMCTPAIESLKKLITRPNNVKPVFGICLGHQLLSIAAGLKTYKMTFGNRGHNQPCTHKHTGMCFITSQNHGFAVDDSDLPEDWDVLFTNENDKTNEGVVHTSKPFFSVQFHPEACAGPQDLEVLFDVFVKACRDKKTTTLLPDISSTLRQRVSAPYDASAFVRPTKVLVLGSGGLSIGQAGEFDYSGSQAIKALKEENIQTVLINANIATVQTMKGLADKVYFLPVTPEYVEKVLEYERPDGVLLAFGGQTALNCGVKLWEAGIFDKYNVKVYGTPVQAIVDTEDREIFSRKLAEISEMCCPNIACTTVEQVLQAAEKIGFPVMMRSSFALGGLGSGVIYAMDELKEKARVALANSTQVMLERSLEGWKEIEYEVVRDCEDNTITVCNMENFDPLGIHTGESIVIAPSQTLNNDEYNMLRSVACKVVRHIGIVGECNIQYALNPHSREYYIVEVNARLSRSSALASKATGYPLAYVAAKLALGHTLPELRNSVTRETTACFEPSLDYCVVKVPRWDLGKFPTVDKRLGTSMKSVGEVMAIGRTFEEAFQKALRMVDMGHVGFDHTVHTEVAEKQLRFASEERPLVIAAALAAGYTVDKLYELTNIDRWFLHRLNNIVQHALTVQQHDMASLPVTALRRAKELGFSDKHIAKLVNGNEVGVRQIRKTHGVLPWVKQIDTVAAEYPAFTNYLYHTYNGSSHDVEFEGDFTMVLGSGVYRIGSSVEFDYCAVGCVRELRRLGRKTIMVNYNPETVSTDYDECDRLYFEELTFETVMDIYDQEDARGIVLAMGGQIPNNIADALHRAQARIFGTSPEMIDNAENRYKFSRMCDTIGVDQPRWKELSSIESAKQFAQEVGYPCLMRPSYILSGTAMRVAHSPADLEQDFKNAVVVSRDYPVVLTKFILDAKEIEIDAIADRGKVLIALLSEHVENAGVHSGDATIVHPPQDLTEKTMNGCREIAAKIAAALHITGPFNIQFIAKDDRLKVIETNVRASRSLPFVSKTAGIDLISLATKVMVGERVYVPEIPEIGHVGVKVPQFSFNRLPSADPTLGVDMISTGEVACFGATREEAYVKAMVATSFMIPKPNGNVLLSIGGYDGKKEFLPSAKALLDLGFKLFGSMGTADYYLTFGVDITPVNWLADSEDVDSIKDDLIAGKYDLIINLPMRNKYRRPASFTTAGYEARRMAVEQKVPLITNIKCAKLFVEALRTCDVSPHAARVDCQASHPTLCLPAPIDCSIDLDEITPEGQSASHAALAGGAPTVLIACEATAVFKTRADIARAKAVLEEHLACDFGLLLHAPPPGADLALLERAHGAAGLIIDFATVHKDLPVSHLHAVMDAFPADRPIVVRATGHELASALLFATMLGRRVHFDRVQTPADVAAVALARDQGYPVSCGAALLDLFPPAPKQDTSDLPPLWDEIDAIDVISSGHGAVLSSGRVSCASALLPLVLTALSNGQLSEEDVRAKLHTNPTRIFAIDVNEDTIVEAVAKEGCMLPKEAAGEYAPFHQAEVSGCVSRVMLHGCVAYIDGKFADNLATVAGPIEVHDVPATRPEPPVTAAATVVRASDVRAPSRERERIGRKRTISTRSSTRELRPVRARVVPAATATSALRGVSVPPAVHTAEDVSLRTRQSVAFANRARCILSVSQFTKRQLHEIFNLAHECLSSGPSDVLKGKVLANIFYEPSTRTSCSFAAAMQRLGGSVVSISDVSTSSVTKGETLTDTVRTLECYADAVVLRHPREGCMEEAASVMRKPLINAGDGTGEHPTQALLDVFTIREELGTVNDLNITLLGDLKHGRTVHSLARLLSHYRVAIRYVAPDSLQIPDKVYDAVGAAGIEQSKHAHLDDVIADTDVLYVTRVQKERFETEAAYEHVRGSYQVTAALMTRAKERMIVMHPLPRVDEISPDVDTDKRAAYFRQMEYGVHVRMALLRLLLEQQ</sequence>
<dbReference type="FunFam" id="1.10.1030.10:FF:000002">
    <property type="entry name" value="Carbamoyl-phosphate synthase large chain"/>
    <property type="match status" value="1"/>
</dbReference>
<dbReference type="CDD" id="cd01423">
    <property type="entry name" value="MGS_CPS_I_III"/>
    <property type="match status" value="1"/>
</dbReference>
<comment type="similarity">
    <text evidence="27">In the 2nd section; belongs to the CarB family.</text>
</comment>
<dbReference type="Proteomes" id="UP000007799">
    <property type="component" value="Unassembled WGS sequence"/>
</dbReference>
<dbReference type="UniPathway" id="UPA00070">
    <property type="reaction ID" value="UER00115"/>
</dbReference>
<dbReference type="GeneID" id="16076243"/>
<comment type="similarity">
    <text evidence="26">In the N-terminal section; belongs to the CarA family.</text>
</comment>
<evidence type="ECO:0000256" key="36">
    <source>
        <dbReference type="ARBA" id="ARBA00074189"/>
    </source>
</evidence>
<dbReference type="InterPro" id="IPR005480">
    <property type="entry name" value="CPSase_lsu_oligo"/>
</dbReference>
<dbReference type="SUPFAM" id="SSF48108">
    <property type="entry name" value="Carbamoyl phosphate synthetase, large subunit connection domain"/>
    <property type="match status" value="1"/>
</dbReference>
<evidence type="ECO:0000256" key="23">
    <source>
        <dbReference type="ARBA" id="ARBA00023268"/>
    </source>
</evidence>
<dbReference type="GO" id="GO:0006526">
    <property type="term" value="P:L-arginine biosynthetic process"/>
    <property type="evidence" value="ECO:0007669"/>
    <property type="project" value="UniProtKB-KW"/>
</dbReference>
<dbReference type="Pfam" id="PF02142">
    <property type="entry name" value="MGS"/>
    <property type="match status" value="1"/>
</dbReference>
<dbReference type="FunFam" id="3.30.470.20:FF:000026">
    <property type="entry name" value="Carbamoyl-phosphate synthase large chain"/>
    <property type="match status" value="1"/>
</dbReference>
<dbReference type="FunFam" id="3.40.50.20:FF:000002">
    <property type="entry name" value="Carbamoyl-phosphate synthase large chain"/>
    <property type="match status" value="1"/>
</dbReference>
<dbReference type="PRINTS" id="PR00101">
    <property type="entry name" value="ATCASE"/>
</dbReference>
<dbReference type="FunFam" id="3.30.470.20:FF:000001">
    <property type="entry name" value="Carbamoyl-phosphate synthase large chain"/>
    <property type="match status" value="1"/>
</dbReference>
<dbReference type="GO" id="GO:0046872">
    <property type="term" value="F:metal ion binding"/>
    <property type="evidence" value="ECO:0007669"/>
    <property type="project" value="UniProtKB-KW"/>
</dbReference>
<evidence type="ECO:0000256" key="14">
    <source>
        <dbReference type="ARBA" id="ARBA00022679"/>
    </source>
</evidence>
<dbReference type="FunFam" id="3.40.50.1380:FF:000005">
    <property type="entry name" value="CAD protein-like isoform X1"/>
    <property type="match status" value="1"/>
</dbReference>
<evidence type="ECO:0000256" key="13">
    <source>
        <dbReference type="ARBA" id="ARBA00022605"/>
    </source>
</evidence>
<dbReference type="InterPro" id="IPR035686">
    <property type="entry name" value="CPSase_GATase1"/>
</dbReference>
<evidence type="ECO:0000256" key="27">
    <source>
        <dbReference type="ARBA" id="ARBA00043998"/>
    </source>
</evidence>
<dbReference type="InterPro" id="IPR058047">
    <property type="entry name" value="CPSase_preATP-grasp"/>
</dbReference>
<comment type="pathway">
    <text evidence="3">Pyrimidine metabolism; UMP biosynthesis via de novo pathway; (S)-dihydroorotate from bicarbonate: step 2/3.</text>
</comment>
<evidence type="ECO:0000256" key="24">
    <source>
        <dbReference type="ARBA" id="ARBA00043968"/>
    </source>
</evidence>
<evidence type="ECO:0000256" key="10">
    <source>
        <dbReference type="ARBA" id="ARBA00022553"/>
    </source>
</evidence>
<dbReference type="InterPro" id="IPR036914">
    <property type="entry name" value="MGS-like_dom_sf"/>
</dbReference>
<dbReference type="FunFam" id="3.40.50.20:FF:000012">
    <property type="entry name" value="Carbamoyl-phosphate synthase 1, mitochondrial"/>
    <property type="match status" value="1"/>
</dbReference>
<organism evidence="41">
    <name type="scientific">Salpingoeca rosetta (strain ATCC 50818 / BSB-021)</name>
    <dbReference type="NCBI Taxonomy" id="946362"/>
    <lineage>
        <taxon>Eukaryota</taxon>
        <taxon>Choanoflagellata</taxon>
        <taxon>Craspedida</taxon>
        <taxon>Salpingoecidae</taxon>
        <taxon>Salpingoeca</taxon>
    </lineage>
</organism>
<evidence type="ECO:0000256" key="26">
    <source>
        <dbReference type="ARBA" id="ARBA00043984"/>
    </source>
</evidence>
<dbReference type="InterPro" id="IPR005479">
    <property type="entry name" value="CPAse_ATP-bd"/>
</dbReference>
<keyword evidence="18" id="KW-0378">Hydrolase</keyword>
<keyword evidence="12" id="KW-0436">Ligase</keyword>
<dbReference type="Gene3D" id="1.10.1030.10">
    <property type="entry name" value="Carbamoyl-phosphate synthetase, large subunit oligomerisation domain"/>
    <property type="match status" value="1"/>
</dbReference>
<keyword evidence="22" id="KW-0464">Manganese</keyword>
<dbReference type="GO" id="GO:0006541">
    <property type="term" value="P:glutamine metabolic process"/>
    <property type="evidence" value="ECO:0007669"/>
    <property type="project" value="InterPro"/>
</dbReference>
<keyword evidence="20" id="KW-0460">Magnesium</keyword>
<dbReference type="GO" id="GO:0004088">
    <property type="term" value="F:carbamoyl-phosphate synthase (glutamine-hydrolyzing) activity"/>
    <property type="evidence" value="ECO:0007669"/>
    <property type="project" value="UniProtKB-EC"/>
</dbReference>
<dbReference type="Gene3D" id="3.40.50.880">
    <property type="match status" value="1"/>
</dbReference>
<dbReference type="SUPFAM" id="SSF52440">
    <property type="entry name" value="PreATP-grasp domain"/>
    <property type="match status" value="2"/>
</dbReference>
<dbReference type="FunFam" id="3.50.30.20:FF:000002">
    <property type="entry name" value="Carbamoyl-phosphate synthase 1, mitochondrial"/>
    <property type="match status" value="1"/>
</dbReference>
<evidence type="ECO:0000256" key="7">
    <source>
        <dbReference type="ARBA" id="ARBA00012918"/>
    </source>
</evidence>
<dbReference type="InterPro" id="IPR013815">
    <property type="entry name" value="ATP_grasp_subdomain_1"/>
</dbReference>
<dbReference type="NCBIfam" id="NF003671">
    <property type="entry name" value="PRK05294.1"/>
    <property type="match status" value="1"/>
</dbReference>
<dbReference type="InParanoid" id="F2U457"/>
<dbReference type="InterPro" id="IPR036897">
    <property type="entry name" value="CarbamoylP_synth_lsu_oligo_sf"/>
</dbReference>
<dbReference type="STRING" id="946362.F2U457"/>
<dbReference type="FunCoup" id="F2U457">
    <property type="interactions" value="1282"/>
</dbReference>
<evidence type="ECO:0000256" key="30">
    <source>
        <dbReference type="ARBA" id="ARBA00048816"/>
    </source>
</evidence>
<evidence type="ECO:0000256" key="32">
    <source>
        <dbReference type="ARBA" id="ARBA00049534"/>
    </source>
</evidence>
<evidence type="ECO:0000256" key="12">
    <source>
        <dbReference type="ARBA" id="ARBA00022598"/>
    </source>
</evidence>
<keyword evidence="16" id="KW-0677">Repeat</keyword>
<evidence type="ECO:0000256" key="29">
    <source>
        <dbReference type="ARBA" id="ARBA00047359"/>
    </source>
</evidence>
<dbReference type="NCBIfam" id="TIGR01368">
    <property type="entry name" value="CPSaseIIsmall"/>
    <property type="match status" value="1"/>
</dbReference>
<dbReference type="InterPro" id="IPR029062">
    <property type="entry name" value="Class_I_gatase-like"/>
</dbReference>
<gene>
    <name evidence="40" type="ORF">PTSG_03067</name>
</gene>
<dbReference type="PROSITE" id="PS00866">
    <property type="entry name" value="CPSASE_1"/>
    <property type="match status" value="2"/>
</dbReference>
<evidence type="ECO:0000256" key="34">
    <source>
        <dbReference type="ARBA" id="ARBA00060037"/>
    </source>
</evidence>
<dbReference type="GO" id="GO:0004151">
    <property type="term" value="F:dihydroorotase activity"/>
    <property type="evidence" value="ECO:0007669"/>
    <property type="project" value="UniProtKB-ARBA"/>
</dbReference>
<keyword evidence="9" id="KW-0963">Cytoplasm</keyword>
<comment type="pathway">
    <text evidence="2">Pyrimidine metabolism; UMP biosynthesis via de novo pathway; (S)-dihydroorotate from bicarbonate: step 1/3.</text>
</comment>
<evidence type="ECO:0000259" key="38">
    <source>
        <dbReference type="PROSITE" id="PS50975"/>
    </source>
</evidence>
<dbReference type="SMART" id="SM00851">
    <property type="entry name" value="MGS"/>
    <property type="match status" value="1"/>
</dbReference>
<dbReference type="eggNOG" id="KOG0370">
    <property type="taxonomic scope" value="Eukaryota"/>
</dbReference>
<dbReference type="PRINTS" id="PR00099">
    <property type="entry name" value="CPSGATASE"/>
</dbReference>